<dbReference type="Proteomes" id="UP001523369">
    <property type="component" value="Unassembled WGS sequence"/>
</dbReference>
<evidence type="ECO:0000256" key="1">
    <source>
        <dbReference type="SAM" id="MobiDB-lite"/>
    </source>
</evidence>
<evidence type="ECO:0000313" key="3">
    <source>
        <dbReference type="Proteomes" id="UP001523369"/>
    </source>
</evidence>
<accession>A0ABT1DLZ6</accession>
<reference evidence="2 3" key="1">
    <citation type="submission" date="2022-06" db="EMBL/GenBank/DDBJ databases">
        <title>New Species of the Genus Actinoplanes, ActinopZanes ferrugineus.</title>
        <authorList>
            <person name="Ding P."/>
        </authorList>
    </citation>
    <scope>NUCLEOTIDE SEQUENCE [LARGE SCALE GENOMIC DNA]</scope>
    <source>
        <strain evidence="2 3">TRM88003</strain>
    </source>
</reference>
<proteinExistence type="predicted"/>
<name>A0ABT1DLZ6_9ACTN</name>
<comment type="caution">
    <text evidence="2">The sequence shown here is derived from an EMBL/GenBank/DDBJ whole genome shotgun (WGS) entry which is preliminary data.</text>
</comment>
<dbReference type="EMBL" id="JAMYJR010000013">
    <property type="protein sequence ID" value="MCO8271815.1"/>
    <property type="molecule type" value="Genomic_DNA"/>
</dbReference>
<sequence>MIGFTGRTKDSRRNLPPSARHRLLPTGNAIQVTGEEKHLADLTPFLRPEGECWVHVTLHELVEQGARTSRTVIEVRLEGARVGQLTPRMSGELLPALHHLAEQGDTAAARAIVKGNRIKAEVVLYAARAHELPESWLAPAPAPAEQHEHEPIPAAPTGVRFVVPPGWPSPPEGWTPPVGWRPDPSWAPAPPDWQWWVLTWD</sequence>
<evidence type="ECO:0000313" key="2">
    <source>
        <dbReference type="EMBL" id="MCO8271815.1"/>
    </source>
</evidence>
<feature type="region of interest" description="Disordered" evidence="1">
    <location>
        <begin position="1"/>
        <end position="22"/>
    </location>
</feature>
<evidence type="ECO:0008006" key="4">
    <source>
        <dbReference type="Google" id="ProtNLM"/>
    </source>
</evidence>
<organism evidence="2 3">
    <name type="scientific">Paractinoplanes aksuensis</name>
    <dbReference type="NCBI Taxonomy" id="2939490"/>
    <lineage>
        <taxon>Bacteria</taxon>
        <taxon>Bacillati</taxon>
        <taxon>Actinomycetota</taxon>
        <taxon>Actinomycetes</taxon>
        <taxon>Micromonosporales</taxon>
        <taxon>Micromonosporaceae</taxon>
        <taxon>Paractinoplanes</taxon>
    </lineage>
</organism>
<protein>
    <recommendedName>
        <fullName evidence="4">HIRAN domain-containing protein</fullName>
    </recommendedName>
</protein>
<keyword evidence="3" id="KW-1185">Reference proteome</keyword>
<gene>
    <name evidence="2" type="ORF">M1L60_14550</name>
</gene>
<dbReference type="RefSeq" id="WP_253237933.1">
    <property type="nucleotide sequence ID" value="NZ_JAMYJR010000013.1"/>
</dbReference>